<accession>A0A7W9E506</accession>
<dbReference type="Proteomes" id="UP000561726">
    <property type="component" value="Unassembled WGS sequence"/>
</dbReference>
<evidence type="ECO:0000256" key="1">
    <source>
        <dbReference type="SAM" id="MobiDB-lite"/>
    </source>
</evidence>
<dbReference type="RefSeq" id="WP_183323674.1">
    <property type="nucleotide sequence ID" value="NZ_JACHBQ010000001.1"/>
</dbReference>
<dbReference type="EMBL" id="JACHBQ010000001">
    <property type="protein sequence ID" value="MBB5643252.1"/>
    <property type="molecule type" value="Genomic_DNA"/>
</dbReference>
<feature type="region of interest" description="Disordered" evidence="1">
    <location>
        <begin position="14"/>
        <end position="33"/>
    </location>
</feature>
<name>A0A7W9E506_9MICO</name>
<sequence length="269" mass="28519">MAGDLHTTERAVLDLGHDGKDGSTPGTPPPLHRYGRVQIVTVPPEEADAHLPERFSPGRAPGGLTATEGLGVAALALRESARYLESKATRPRDGEPWNMPGCIQAPPAGQARSVGAAGPTSEFLEGSVSTGIVIVQGPTADLRFTDAEVLAIVAEVQNGLTSLAASNPLAAVTFTYNIQNVNLTVPADPNAPDLESLWRDPAMASLSFAPDWTGVNDYVESLRTQFETRSSYCGFFTKYPVNHFAYALIGGPCLCNGYSWSGYQLAGWS</sequence>
<proteinExistence type="predicted"/>
<dbReference type="AlphaFoldDB" id="A0A7W9E506"/>
<protein>
    <submittedName>
        <fullName evidence="2">Uncharacterized protein</fullName>
    </submittedName>
</protein>
<evidence type="ECO:0000313" key="3">
    <source>
        <dbReference type="Proteomes" id="UP000561726"/>
    </source>
</evidence>
<gene>
    <name evidence="2" type="ORF">BJ997_003800</name>
</gene>
<comment type="caution">
    <text evidence="2">The sequence shown here is derived from an EMBL/GenBank/DDBJ whole genome shotgun (WGS) entry which is preliminary data.</text>
</comment>
<reference evidence="2 3" key="1">
    <citation type="submission" date="2020-08" db="EMBL/GenBank/DDBJ databases">
        <title>Sequencing the genomes of 1000 actinobacteria strains.</title>
        <authorList>
            <person name="Klenk H.-P."/>
        </authorList>
    </citation>
    <scope>NUCLEOTIDE SEQUENCE [LARGE SCALE GENOMIC DNA]</scope>
    <source>
        <strain evidence="2 3">DSM 21065</strain>
    </source>
</reference>
<organism evidence="2 3">
    <name type="scientific">Cryobacterium roopkundense</name>
    <dbReference type="NCBI Taxonomy" id="1001240"/>
    <lineage>
        <taxon>Bacteria</taxon>
        <taxon>Bacillati</taxon>
        <taxon>Actinomycetota</taxon>
        <taxon>Actinomycetes</taxon>
        <taxon>Micrococcales</taxon>
        <taxon>Microbacteriaceae</taxon>
        <taxon>Cryobacterium</taxon>
    </lineage>
</organism>
<evidence type="ECO:0000313" key="2">
    <source>
        <dbReference type="EMBL" id="MBB5643252.1"/>
    </source>
</evidence>